<accession>A0ABW0SR18</accession>
<feature type="transmembrane region" description="Helical" evidence="1">
    <location>
        <begin position="534"/>
        <end position="556"/>
    </location>
</feature>
<dbReference type="RefSeq" id="WP_386755954.1">
    <property type="nucleotide sequence ID" value="NZ_JBHSNM010000007.1"/>
</dbReference>
<organism evidence="2 3">
    <name type="scientific">Lysobacter yangpyeongensis</name>
    <dbReference type="NCBI Taxonomy" id="346182"/>
    <lineage>
        <taxon>Bacteria</taxon>
        <taxon>Pseudomonadati</taxon>
        <taxon>Pseudomonadota</taxon>
        <taxon>Gammaproteobacteria</taxon>
        <taxon>Lysobacterales</taxon>
        <taxon>Lysobacteraceae</taxon>
        <taxon>Lysobacter</taxon>
    </lineage>
</organism>
<feature type="transmembrane region" description="Helical" evidence="1">
    <location>
        <begin position="152"/>
        <end position="168"/>
    </location>
</feature>
<feature type="transmembrane region" description="Helical" evidence="1">
    <location>
        <begin position="85"/>
        <end position="112"/>
    </location>
</feature>
<dbReference type="Proteomes" id="UP001596036">
    <property type="component" value="Unassembled WGS sequence"/>
</dbReference>
<evidence type="ECO:0000313" key="2">
    <source>
        <dbReference type="EMBL" id="MFC5571348.1"/>
    </source>
</evidence>
<dbReference type="EMBL" id="JBHSNM010000007">
    <property type="protein sequence ID" value="MFC5571348.1"/>
    <property type="molecule type" value="Genomic_DNA"/>
</dbReference>
<feature type="transmembrane region" description="Helical" evidence="1">
    <location>
        <begin position="568"/>
        <end position="589"/>
    </location>
</feature>
<name>A0ABW0SR18_9GAMM</name>
<comment type="caution">
    <text evidence="2">The sequence shown here is derived from an EMBL/GenBank/DDBJ whole genome shotgun (WGS) entry which is preliminary data.</text>
</comment>
<keyword evidence="1" id="KW-0472">Membrane</keyword>
<feature type="transmembrane region" description="Helical" evidence="1">
    <location>
        <begin position="124"/>
        <end position="145"/>
    </location>
</feature>
<keyword evidence="1" id="KW-1133">Transmembrane helix</keyword>
<feature type="transmembrane region" description="Helical" evidence="1">
    <location>
        <begin position="174"/>
        <end position="192"/>
    </location>
</feature>
<reference evidence="3" key="1">
    <citation type="journal article" date="2019" name="Int. J. Syst. Evol. Microbiol.">
        <title>The Global Catalogue of Microorganisms (GCM) 10K type strain sequencing project: providing services to taxonomists for standard genome sequencing and annotation.</title>
        <authorList>
            <consortium name="The Broad Institute Genomics Platform"/>
            <consortium name="The Broad Institute Genome Sequencing Center for Infectious Disease"/>
            <person name="Wu L."/>
            <person name="Ma J."/>
        </authorList>
    </citation>
    <scope>NUCLEOTIDE SEQUENCE [LARGE SCALE GENOMIC DNA]</scope>
    <source>
        <strain evidence="3">KACC 11407</strain>
    </source>
</reference>
<feature type="transmembrane region" description="Helical" evidence="1">
    <location>
        <begin position="204"/>
        <end position="224"/>
    </location>
</feature>
<protein>
    <recommendedName>
        <fullName evidence="4">ABC transporter permease</fullName>
    </recommendedName>
</protein>
<feature type="transmembrane region" description="Helical" evidence="1">
    <location>
        <begin position="43"/>
        <end position="64"/>
    </location>
</feature>
<proteinExistence type="predicted"/>
<sequence length="606" mass="66193">MIELFKAELLRFRTWCLAAAALHAVVLGFLSRLVDLAQQPMQVYQIFASVYAVAGALLGLYQMGSYRRPNHWLNLLHRPLHRLRIAASLCGAGGVVLLVAIALPIALIALYQEALTARVVDLRHWLMPLASLLIAACGYLAGAYAMLAGRRYAWTVAVLPALLMMARAQGPAALALQATVLLALAGLLAIAFKPDLDAPPRRTAAVIVAALPVQVGLYFLVWMLGFGVEFGWTMAGTHPLDTPVPPAGGAIEANQAEGKDLLLAGIAASRDRDAPLWREQIALSDVTTRWPLRNLPRRNELGNIAPMELDDTGHRVRWVFSHDRMRFIGYSLLDRRARGELGLGTGNAAFPDPTLEYMGGFLLSANGAYQFDAEQQRIFQRIRLPQGEVFADPPDRAGENIVAQSNRALYVYPGREAANTLDRLQPLLRVPLPGPVGNLGRVDLVELLDGYLVSFTYTWGVWSGEFTAPYQQVVHVGADGRVHEVARRALAIDLPEAYTARIWWLSPALRTLCLAAQDLYAGDDPLRVQMPVQWSRSTVLLALTLCALSLLAALALGRRKGLAGAAYWSWVALCGVVGVPALLSLWLMYPWREQVDALPLAPPVAA</sequence>
<keyword evidence="3" id="KW-1185">Reference proteome</keyword>
<evidence type="ECO:0000313" key="3">
    <source>
        <dbReference type="Proteomes" id="UP001596036"/>
    </source>
</evidence>
<feature type="transmembrane region" description="Helical" evidence="1">
    <location>
        <begin position="12"/>
        <end position="31"/>
    </location>
</feature>
<evidence type="ECO:0000256" key="1">
    <source>
        <dbReference type="SAM" id="Phobius"/>
    </source>
</evidence>
<evidence type="ECO:0008006" key="4">
    <source>
        <dbReference type="Google" id="ProtNLM"/>
    </source>
</evidence>
<keyword evidence="1" id="KW-0812">Transmembrane</keyword>
<gene>
    <name evidence="2" type="ORF">ACFPN1_14890</name>
</gene>